<feature type="compositionally biased region" description="Polar residues" evidence="1">
    <location>
        <begin position="38"/>
        <end position="49"/>
    </location>
</feature>
<dbReference type="EMBL" id="UYSG01001241">
    <property type="protein sequence ID" value="VDL39033.1"/>
    <property type="molecule type" value="Genomic_DNA"/>
</dbReference>
<feature type="compositionally biased region" description="Basic and acidic residues" evidence="1">
    <location>
        <begin position="204"/>
        <end position="218"/>
    </location>
</feature>
<evidence type="ECO:0000313" key="2">
    <source>
        <dbReference type="EMBL" id="VDL39033.1"/>
    </source>
</evidence>
<feature type="compositionally biased region" description="Basic and acidic residues" evidence="1">
    <location>
        <begin position="82"/>
        <end position="94"/>
    </location>
</feature>
<evidence type="ECO:0000313" key="4">
    <source>
        <dbReference type="WBParaSite" id="HDID_0000378801-mRNA-1"/>
    </source>
</evidence>
<feature type="region of interest" description="Disordered" evidence="1">
    <location>
        <begin position="112"/>
        <end position="186"/>
    </location>
</feature>
<feature type="region of interest" description="Disordered" evidence="1">
    <location>
        <begin position="198"/>
        <end position="263"/>
    </location>
</feature>
<reference evidence="4" key="1">
    <citation type="submission" date="2017-02" db="UniProtKB">
        <authorList>
            <consortium name="WormBaseParasite"/>
        </authorList>
    </citation>
    <scope>IDENTIFICATION</scope>
</reference>
<dbReference type="WBParaSite" id="HDID_0000378801-mRNA-1">
    <property type="protein sequence ID" value="HDID_0000378801-mRNA-1"/>
    <property type="gene ID" value="HDID_0000378801"/>
</dbReference>
<gene>
    <name evidence="2" type="ORF">HDID_LOCUS3786</name>
</gene>
<name>A0A0R3SFZ2_HYMDI</name>
<evidence type="ECO:0000256" key="1">
    <source>
        <dbReference type="SAM" id="MobiDB-lite"/>
    </source>
</evidence>
<protein>
    <submittedName>
        <fullName evidence="4">Btz domain-containing protein</fullName>
    </submittedName>
</protein>
<proteinExistence type="predicted"/>
<feature type="region of interest" description="Disordered" evidence="1">
    <location>
        <begin position="36"/>
        <end position="94"/>
    </location>
</feature>
<feature type="compositionally biased region" description="Basic residues" evidence="1">
    <location>
        <begin position="144"/>
        <end position="154"/>
    </location>
</feature>
<accession>A0A0R3SFZ2</accession>
<feature type="compositionally biased region" description="Basic and acidic residues" evidence="1">
    <location>
        <begin position="56"/>
        <end position="65"/>
    </location>
</feature>
<dbReference type="Proteomes" id="UP000274504">
    <property type="component" value="Unassembled WGS sequence"/>
</dbReference>
<dbReference type="AlphaFoldDB" id="A0A0R3SFZ2"/>
<evidence type="ECO:0000313" key="3">
    <source>
        <dbReference type="Proteomes" id="UP000274504"/>
    </source>
</evidence>
<feature type="compositionally biased region" description="Polar residues" evidence="1">
    <location>
        <begin position="155"/>
        <end position="182"/>
    </location>
</feature>
<sequence>MSECKVDHRTDINNVRFNEEFKSLLIQQTIRRYPCLNSRMSPQDSLSKSTTRKKVGSFDDKEKSNQNKSAVCGQPAPTIRTPVEDNQQKQDFRKNLRRTAIDIINRHLGIKADEGDKTNQANSRQEPSGLPVDCPNNDSNQVLQHHRCPRKKQNKASSGITNPLPNKYEQSTTPDGHNSKASGQDKFWSISRRNFGKQLNHHRGWNDRERKDPRDKQKSKLRKRQNRKSNPEELRTYLNEGGKGQEHSFHKLQNTPTPSRPEPVTPVHAEFTPLHASRKPSLRIQIPNNAQSPTSTLINNRFSAACPSVPNASSDTIVVLSDQMPTFITGLPNIVIFPPGSRTFLSEPQNYIHYATGITLPDVPLTVPFQCLATSSNIPNQSQILAGNNPEPTNLETATSVPVHTSKRPPQPMEHMQPSPQVTINRGFPGALPAVLDFALGSVIVVSNEQAIFVPARPNVTVFLSKSWIFLT</sequence>
<reference evidence="2 3" key="2">
    <citation type="submission" date="2018-11" db="EMBL/GenBank/DDBJ databases">
        <authorList>
            <consortium name="Pathogen Informatics"/>
        </authorList>
    </citation>
    <scope>NUCLEOTIDE SEQUENCE [LARGE SCALE GENOMIC DNA]</scope>
</reference>
<organism evidence="4">
    <name type="scientific">Hymenolepis diminuta</name>
    <name type="common">Rat tapeworm</name>
    <dbReference type="NCBI Taxonomy" id="6216"/>
    <lineage>
        <taxon>Eukaryota</taxon>
        <taxon>Metazoa</taxon>
        <taxon>Spiralia</taxon>
        <taxon>Lophotrochozoa</taxon>
        <taxon>Platyhelminthes</taxon>
        <taxon>Cestoda</taxon>
        <taxon>Eucestoda</taxon>
        <taxon>Cyclophyllidea</taxon>
        <taxon>Hymenolepididae</taxon>
        <taxon>Hymenolepis</taxon>
    </lineage>
</organism>